<evidence type="ECO:0000313" key="9">
    <source>
        <dbReference type="Proteomes" id="UP000290602"/>
    </source>
</evidence>
<feature type="transmembrane region" description="Helical" evidence="6">
    <location>
        <begin position="50"/>
        <end position="73"/>
    </location>
</feature>
<feature type="domain" description="Phosphatidylglycerol lysyltransferase C-terminal" evidence="7">
    <location>
        <begin position="527"/>
        <end position="822"/>
    </location>
</feature>
<dbReference type="EMBL" id="QXIL01000001">
    <property type="protein sequence ID" value="RXI80167.1"/>
    <property type="molecule type" value="Genomic_DNA"/>
</dbReference>
<feature type="transmembrane region" description="Helical" evidence="6">
    <location>
        <begin position="93"/>
        <end position="114"/>
    </location>
</feature>
<feature type="transmembrane region" description="Helical" evidence="6">
    <location>
        <begin position="441"/>
        <end position="466"/>
    </location>
</feature>
<dbReference type="AlphaFoldDB" id="A0A4Q0VKH4"/>
<keyword evidence="3 6" id="KW-0812">Transmembrane</keyword>
<dbReference type="InterPro" id="IPR024320">
    <property type="entry name" value="LPG_synthase_C"/>
</dbReference>
<organism evidence="8 9">
    <name type="scientific">Levilactobacillus suantsaii</name>
    <dbReference type="NCBI Taxonomy" id="2292255"/>
    <lineage>
        <taxon>Bacteria</taxon>
        <taxon>Bacillati</taxon>
        <taxon>Bacillota</taxon>
        <taxon>Bacilli</taxon>
        <taxon>Lactobacillales</taxon>
        <taxon>Lactobacillaceae</taxon>
        <taxon>Levilactobacillus</taxon>
    </lineage>
</organism>
<dbReference type="InterPro" id="IPR016181">
    <property type="entry name" value="Acyl_CoA_acyltransferase"/>
</dbReference>
<feature type="transmembrane region" description="Helical" evidence="6">
    <location>
        <begin position="324"/>
        <end position="343"/>
    </location>
</feature>
<evidence type="ECO:0000256" key="5">
    <source>
        <dbReference type="ARBA" id="ARBA00023136"/>
    </source>
</evidence>
<dbReference type="InterPro" id="IPR051211">
    <property type="entry name" value="PG_lysyltransferase"/>
</dbReference>
<feature type="transmembrane region" description="Helical" evidence="6">
    <location>
        <begin position="390"/>
        <end position="407"/>
    </location>
</feature>
<comment type="caution">
    <text evidence="8">The sequence shown here is derived from an EMBL/GenBank/DDBJ whole genome shotgun (WGS) entry which is preliminary data.</text>
</comment>
<name>A0A4Q0VKH4_9LACO</name>
<keyword evidence="9" id="KW-1185">Reference proteome</keyword>
<feature type="transmembrane region" description="Helical" evidence="6">
    <location>
        <begin position="203"/>
        <end position="225"/>
    </location>
</feature>
<comment type="subcellular location">
    <subcellularLocation>
        <location evidence="1">Cell membrane</location>
        <topology evidence="1">Multi-pass membrane protein</topology>
    </subcellularLocation>
</comment>
<protein>
    <submittedName>
        <fullName evidence="8">Bifunctional lysylphosphatidylglycerol flippase/synthetase MprF</fullName>
    </submittedName>
</protein>
<dbReference type="SUPFAM" id="SSF55729">
    <property type="entry name" value="Acyl-CoA N-acyltransferases (Nat)"/>
    <property type="match status" value="1"/>
</dbReference>
<gene>
    <name evidence="8" type="primary">mprF</name>
    <name evidence="8" type="ORF">DXH47_00865</name>
</gene>
<keyword evidence="4 6" id="KW-1133">Transmembrane helix</keyword>
<evidence type="ECO:0000313" key="8">
    <source>
        <dbReference type="EMBL" id="RXI80167.1"/>
    </source>
</evidence>
<proteinExistence type="predicted"/>
<keyword evidence="5 6" id="KW-0472">Membrane</keyword>
<dbReference type="Pfam" id="PF09924">
    <property type="entry name" value="LPG_synthase_C"/>
    <property type="match status" value="1"/>
</dbReference>
<reference evidence="8 9" key="1">
    <citation type="submission" date="2018-08" db="EMBL/GenBank/DDBJ databases">
        <title>Lactobacillus suantsai sp. nov., isolated from traditional fermented suan-tsai in Taiwan.</title>
        <authorList>
            <person name="Huang C.-H."/>
        </authorList>
    </citation>
    <scope>NUCLEOTIDE SEQUENCE [LARGE SCALE GENOMIC DNA]</scope>
    <source>
        <strain evidence="8 9">BCRC 12945</strain>
    </source>
</reference>
<feature type="transmembrane region" description="Helical" evidence="6">
    <location>
        <begin position="486"/>
        <end position="504"/>
    </location>
</feature>
<feature type="transmembrane region" description="Helical" evidence="6">
    <location>
        <begin position="284"/>
        <end position="303"/>
    </location>
</feature>
<dbReference type="OrthoDB" id="145485at2"/>
<evidence type="ECO:0000256" key="4">
    <source>
        <dbReference type="ARBA" id="ARBA00022989"/>
    </source>
</evidence>
<dbReference type="Proteomes" id="UP000290602">
    <property type="component" value="Unassembled WGS sequence"/>
</dbReference>
<evidence type="ECO:0000256" key="1">
    <source>
        <dbReference type="ARBA" id="ARBA00004651"/>
    </source>
</evidence>
<feature type="transmembrane region" description="Helical" evidence="6">
    <location>
        <begin position="135"/>
        <end position="160"/>
    </location>
</feature>
<dbReference type="GO" id="GO:0016755">
    <property type="term" value="F:aminoacyltransferase activity"/>
    <property type="evidence" value="ECO:0007669"/>
    <property type="project" value="TreeGrafter"/>
</dbReference>
<keyword evidence="2" id="KW-1003">Cell membrane</keyword>
<feature type="transmembrane region" description="Helical" evidence="6">
    <location>
        <begin position="166"/>
        <end position="183"/>
    </location>
</feature>
<evidence type="ECO:0000256" key="2">
    <source>
        <dbReference type="ARBA" id="ARBA00022475"/>
    </source>
</evidence>
<evidence type="ECO:0000256" key="3">
    <source>
        <dbReference type="ARBA" id="ARBA00022692"/>
    </source>
</evidence>
<sequence>MWQRLQRWVQKRLTLIKGIFLLSVLLLVIRELGRIGHEISGEQLRVALGNLDFSTCLLLAVVGFIAVLPMLIYDFTIVEFLPGKFSLGYIIRSGWVTNTFTNLAGMGGLLGASLRANFYSAAATKKQVLYAISKIALFLLAGLSLACWVALAMIFGWHIGTPYQGYWFWLLGGGLYFPVLFAFTRLTDNEFFRDLTWARELRLIVGSSLEWGSCALFFLLIGWTLRFPLDFAAVFPMFVVASVAGVISMIPGGLGSFDVFMIFGLGLLGVSRADAVGWLLLYRLFYYLLPFCVGVGLFVHDAGHRLNRFFSGLPVTLLRRGAHWFVVTFMYFSGVMMLLYATIPDVVLANRLYMQLIPFMFYFLSQVTNLIMAFLLIGLARGVRAKVARAFWPTLIVLVLAIGNTLWRENFPGGLALLLGAVLVCLLLAKPELSRQSFHYSWGGLLTDGSIYAVTFVLYAILGLVARSPHRGPLVLQAWLPTSTQVWLNGLGGLLIALIILLAIRHYLSATQAAWLTTPFDAQRVRHLILKYGGNEVSHLAFLRDKTTFFYQEDGEDQLLFLFRQKADKLLIMGEPIGNQEKLLPALQTLMRTADAAGLRPVFYEISEDLTLRLHEMGFDFIKVGEEGHVDLPSFSLTGKPRRGERALVNKFKREGYQFELLQPPFSVAQYQELQAISDSWLGDETEKSFSMGFFDRDYLGEAPIAVMTDFHGKMVAFANLMPTGDHQVISIDLMRSSHDAPSGSMDGLFVYLFLTCRDQGYTSFNLGMAPLANVGVSEFSFVEERLAHLIYEYGSTFYSFQGLRAYKDKYVTTWQPKYLAYRRRESLVFTMLQLMQVINRPGVAAKARFLPQWLNRWLVDEVNWQNR</sequence>
<dbReference type="GO" id="GO:0005886">
    <property type="term" value="C:plasma membrane"/>
    <property type="evidence" value="ECO:0007669"/>
    <property type="project" value="UniProtKB-SubCell"/>
</dbReference>
<dbReference type="PANTHER" id="PTHR34697:SF2">
    <property type="entry name" value="PHOSPHATIDYLGLYCEROL LYSYLTRANSFERASE"/>
    <property type="match status" value="1"/>
</dbReference>
<evidence type="ECO:0000259" key="7">
    <source>
        <dbReference type="Pfam" id="PF09924"/>
    </source>
</evidence>
<feature type="transmembrane region" description="Helical" evidence="6">
    <location>
        <begin position="413"/>
        <end position="429"/>
    </location>
</feature>
<evidence type="ECO:0000256" key="6">
    <source>
        <dbReference type="SAM" id="Phobius"/>
    </source>
</evidence>
<dbReference type="GO" id="GO:0055091">
    <property type="term" value="P:phospholipid homeostasis"/>
    <property type="evidence" value="ECO:0007669"/>
    <property type="project" value="TreeGrafter"/>
</dbReference>
<accession>A0A4Q0VKH4</accession>
<dbReference type="NCBIfam" id="NF033480">
    <property type="entry name" value="bifunc_MprF"/>
    <property type="match status" value="1"/>
</dbReference>
<feature type="transmembrane region" description="Helical" evidence="6">
    <location>
        <begin position="355"/>
        <end position="378"/>
    </location>
</feature>
<dbReference type="PANTHER" id="PTHR34697">
    <property type="entry name" value="PHOSPHATIDYLGLYCEROL LYSYLTRANSFERASE"/>
    <property type="match status" value="1"/>
</dbReference>